<comment type="miscellaneous">
    <text evidence="14">Despite having conserved helicase domains, this subunit does not have helicase activity.</text>
</comment>
<dbReference type="InterPro" id="IPR038726">
    <property type="entry name" value="PDDEXK_AddAB-type"/>
</dbReference>
<dbReference type="Pfam" id="PF12705">
    <property type="entry name" value="PDDEXK_1"/>
    <property type="match status" value="1"/>
</dbReference>
<keyword evidence="1 14" id="KW-0004">4Fe-4S</keyword>
<dbReference type="Pfam" id="PF21445">
    <property type="entry name" value="ADDB_N"/>
    <property type="match status" value="1"/>
</dbReference>
<dbReference type="EC" id="3.1.-.-" evidence="14"/>
<dbReference type="PANTHER" id="PTHR30591:SF1">
    <property type="entry name" value="RECBCD ENZYME SUBUNIT RECC"/>
    <property type="match status" value="1"/>
</dbReference>
<dbReference type="GO" id="GO:0004386">
    <property type="term" value="F:helicase activity"/>
    <property type="evidence" value="ECO:0007669"/>
    <property type="project" value="UniProtKB-KW"/>
</dbReference>
<dbReference type="InterPro" id="IPR049035">
    <property type="entry name" value="ADDB_N"/>
</dbReference>
<keyword evidence="17" id="KW-1185">Reference proteome</keyword>
<dbReference type="GO" id="GO:0046872">
    <property type="term" value="F:metal ion binding"/>
    <property type="evidence" value="ECO:0007669"/>
    <property type="project" value="UniProtKB-KW"/>
</dbReference>
<dbReference type="SUPFAM" id="SSF52540">
    <property type="entry name" value="P-loop containing nucleoside triphosphate hydrolases"/>
    <property type="match status" value="1"/>
</dbReference>
<accession>A0A4R2P556</accession>
<comment type="cofactor">
    <cofactor evidence="14">
        <name>[4Fe-4S] cluster</name>
        <dbReference type="ChEBI" id="CHEBI:49883"/>
    </cofactor>
    <text evidence="14">Binds 1 [4Fe-4S] cluster.</text>
</comment>
<dbReference type="Gene3D" id="6.10.140.1030">
    <property type="match status" value="1"/>
</dbReference>
<dbReference type="Gene3D" id="3.40.50.300">
    <property type="entry name" value="P-loop containing nucleotide triphosphate hydrolases"/>
    <property type="match status" value="3"/>
</dbReference>
<keyword evidence="5 14" id="KW-0227">DNA damage</keyword>
<evidence type="ECO:0000313" key="16">
    <source>
        <dbReference type="EMBL" id="TCP29807.1"/>
    </source>
</evidence>
<evidence type="ECO:0000256" key="5">
    <source>
        <dbReference type="ARBA" id="ARBA00022763"/>
    </source>
</evidence>
<dbReference type="InterPro" id="IPR011604">
    <property type="entry name" value="PDDEXK-like_dom_sf"/>
</dbReference>
<keyword evidence="7 14" id="KW-0347">Helicase</keyword>
<evidence type="ECO:0000256" key="7">
    <source>
        <dbReference type="ARBA" id="ARBA00022806"/>
    </source>
</evidence>
<evidence type="ECO:0000256" key="9">
    <source>
        <dbReference type="ARBA" id="ARBA00022840"/>
    </source>
</evidence>
<dbReference type="PROSITE" id="PS51217">
    <property type="entry name" value="UVRD_HELICASE_CTER"/>
    <property type="match status" value="1"/>
</dbReference>
<keyword evidence="3 14" id="KW-0479">Metal-binding</keyword>
<dbReference type="PANTHER" id="PTHR30591">
    <property type="entry name" value="RECBCD ENZYME SUBUNIT RECC"/>
    <property type="match status" value="1"/>
</dbReference>
<dbReference type="GO" id="GO:0008409">
    <property type="term" value="F:5'-3' exonuclease activity"/>
    <property type="evidence" value="ECO:0007669"/>
    <property type="project" value="UniProtKB-UniRule"/>
</dbReference>
<evidence type="ECO:0000313" key="17">
    <source>
        <dbReference type="Proteomes" id="UP000295416"/>
    </source>
</evidence>
<evidence type="ECO:0000256" key="8">
    <source>
        <dbReference type="ARBA" id="ARBA00022839"/>
    </source>
</evidence>
<evidence type="ECO:0000256" key="4">
    <source>
        <dbReference type="ARBA" id="ARBA00022741"/>
    </source>
</evidence>
<dbReference type="InterPro" id="IPR014017">
    <property type="entry name" value="DNA_helicase_UvrD-like_C"/>
</dbReference>
<keyword evidence="10 14" id="KW-0408">Iron</keyword>
<dbReference type="Proteomes" id="UP000295416">
    <property type="component" value="Unassembled WGS sequence"/>
</dbReference>
<dbReference type="EMBL" id="SLXK01000008">
    <property type="protein sequence ID" value="TCP29807.1"/>
    <property type="molecule type" value="Genomic_DNA"/>
</dbReference>
<evidence type="ECO:0000256" key="6">
    <source>
        <dbReference type="ARBA" id="ARBA00022801"/>
    </source>
</evidence>
<keyword evidence="6 14" id="KW-0378">Hydrolase</keyword>
<dbReference type="Gene3D" id="3.90.320.10">
    <property type="match status" value="1"/>
</dbReference>
<evidence type="ECO:0000256" key="14">
    <source>
        <dbReference type="HAMAP-Rule" id="MF_01452"/>
    </source>
</evidence>
<name>A0A4R2P556_9BACL</name>
<evidence type="ECO:0000256" key="3">
    <source>
        <dbReference type="ARBA" id="ARBA00022723"/>
    </source>
</evidence>
<sequence length="1170" mass="134034">MSVRFILGRSGTGKTEHCFNAVRDALRQNPAGPPLYFLVPDHMTFDTEYEMAKSPGLEGMTRFNVYSFARLALRVLQQTGGVTRYHLNNVGMTMLLRKIVEQNKEKLRIFKKASEQKGFYDLLHTTVTEFKRYCLTPDDLQAKFKTVEASADSEDKALLKDKLFDMQFIFTELEQALLGKYVDSEDYLKLLAEQIEKTAFIKDADIWIDGFTSMTPQERAVVEKLMCHAKSVTIALTLDKPYEYAPDDLSLFRQTALTYLQLNQLALEHNVPIEQPIIKAGTDSFQTKAIAHLAEHYEKRPFIVSEATDGLNLTEAVNRREEIEQTARDIVRLTRDENMRYRELAVLVRDLSNYYSLIETIFEDYEIPVFIDQKRPMHHHPLIEFIRSALDVINQNWRYEAVFRSIKTDLLFPLDCNIHEQREKMDILENYVIAHGVYGARWKDSKSWLYRRYRGLDGNKGEQSKQELNVQRQINRWRMQVAEPLSDFERKIKAAKTVTDQCTVLYHFLIDLSIPEKMERLRGEAEQTGRLDEAREHDQVWKAVMDTLDQLVEAAGGEPLSLNLFSKVLDTGLDSLNFALVPPALDHVIVGSMDRSHLSRVRAVFILGINEGVVPAKPIEDGIFSDNDREALDDCGLVLADGTREQLLDEEFLIYRSLTGTSEKLYLSYPIASEEGQALLPSPVISRIKKMFPKLSERLAPAEPQDVREDEQLDFIVGPNKTLGRLTSQIRHSQRGYPISDLWWDAYNWYTMKPEWTDKGQRVLSGLFYRNQETLQPETAKTLYGEKIRASVSRMELFNACPFAQFASYGLRLKERDVFRLEAPDIGQLFHSALKLMTEKLQKEKRSWAELSGRECETLALDTVKELAPKLQREILMSSNRHQYLQHKLSQVVARAAKVMRVHAGVSGFSPIGLELPFGPDYQLPPLVFELPNGCQMEIIGRIDRVDKGMNGAGILLRIIDYKSSSTDLSLTDIYFGLALQMLTYLDVVITHAKDWLGVEATPAGVLYFHVHNPMLNATERLSEDELEQKLMKDFKMKGLILADEDIIRSMDQSLDSGHSDILPVGLKRDGSFYKSSSVADTETFQSLRQYVRQVMKKVGTRITEGDVHISPYKLKNKTPCQFCSFKSFCQFDQSQEDNSFRYLKKDKDDIVLGRILESEGGAPDDNTND</sequence>
<dbReference type="RefSeq" id="WP_132745407.1">
    <property type="nucleotide sequence ID" value="NZ_SLXK01000008.1"/>
</dbReference>
<evidence type="ECO:0000256" key="12">
    <source>
        <dbReference type="ARBA" id="ARBA00023125"/>
    </source>
</evidence>
<dbReference type="InterPro" id="IPR014140">
    <property type="entry name" value="DNA_helicase_suAddB"/>
</dbReference>
<dbReference type="HAMAP" id="MF_01452">
    <property type="entry name" value="AddB_type1"/>
    <property type="match status" value="1"/>
</dbReference>
<dbReference type="OrthoDB" id="9758506at2"/>
<comment type="cofactor">
    <cofactor evidence="14">
        <name>Mg(2+)</name>
        <dbReference type="ChEBI" id="CHEBI:18420"/>
    </cofactor>
</comment>
<keyword evidence="2 14" id="KW-0540">Nuclease</keyword>
<evidence type="ECO:0000256" key="2">
    <source>
        <dbReference type="ARBA" id="ARBA00022722"/>
    </source>
</evidence>
<dbReference type="GO" id="GO:0003690">
    <property type="term" value="F:double-stranded DNA binding"/>
    <property type="evidence" value="ECO:0007669"/>
    <property type="project" value="UniProtKB-UniRule"/>
</dbReference>
<evidence type="ECO:0000256" key="1">
    <source>
        <dbReference type="ARBA" id="ARBA00022485"/>
    </source>
</evidence>
<dbReference type="InterPro" id="IPR027417">
    <property type="entry name" value="P-loop_NTPase"/>
</dbReference>
<keyword evidence="13 14" id="KW-0234">DNA repair</keyword>
<comment type="similarity">
    <text evidence="14">Belongs to the helicase family. AddB/RexB type 1 subfamily.</text>
</comment>
<dbReference type="GO" id="GO:0005524">
    <property type="term" value="F:ATP binding"/>
    <property type="evidence" value="ECO:0007669"/>
    <property type="project" value="UniProtKB-UniRule"/>
</dbReference>
<organism evidence="16 17">
    <name type="scientific">Scopulibacillus darangshiensis</name>
    <dbReference type="NCBI Taxonomy" id="442528"/>
    <lineage>
        <taxon>Bacteria</taxon>
        <taxon>Bacillati</taxon>
        <taxon>Bacillota</taxon>
        <taxon>Bacilli</taxon>
        <taxon>Bacillales</taxon>
        <taxon>Sporolactobacillaceae</taxon>
        <taxon>Scopulibacillus</taxon>
    </lineage>
</organism>
<dbReference type="GO" id="GO:0000724">
    <property type="term" value="P:double-strand break repair via homologous recombination"/>
    <property type="evidence" value="ECO:0007669"/>
    <property type="project" value="UniProtKB-UniRule"/>
</dbReference>
<feature type="binding site" evidence="14">
    <location>
        <position position="1130"/>
    </location>
    <ligand>
        <name>[4Fe-4S] cluster</name>
        <dbReference type="ChEBI" id="CHEBI:49883"/>
    </ligand>
</feature>
<feature type="binding site" evidence="14">
    <location>
        <position position="801"/>
    </location>
    <ligand>
        <name>[4Fe-4S] cluster</name>
        <dbReference type="ChEBI" id="CHEBI:49883"/>
    </ligand>
</feature>
<evidence type="ECO:0000256" key="13">
    <source>
        <dbReference type="ARBA" id="ARBA00023204"/>
    </source>
</evidence>
<keyword evidence="12 14" id="KW-0238">DNA-binding</keyword>
<comment type="subunit">
    <text evidence="14">Heterodimer of AddA and AddB.</text>
</comment>
<dbReference type="NCBIfam" id="TIGR02773">
    <property type="entry name" value="addB_Gpos"/>
    <property type="match status" value="1"/>
</dbReference>
<dbReference type="GO" id="GO:0051539">
    <property type="term" value="F:4 iron, 4 sulfur cluster binding"/>
    <property type="evidence" value="ECO:0007669"/>
    <property type="project" value="UniProtKB-KW"/>
</dbReference>
<comment type="function">
    <text evidence="14">The heterodimer acts as both an ATP-dependent DNA helicase and an ATP-dependent, dual-direction single-stranded exonuclease. Recognizes the chi site generating a DNA molecule suitable for the initiation of homologous recombination. The AddB subunit has 5' -&gt; 3' nuclease activity but not helicase activity.</text>
</comment>
<dbReference type="AlphaFoldDB" id="A0A4R2P556"/>
<evidence type="ECO:0000259" key="15">
    <source>
        <dbReference type="PROSITE" id="PS51217"/>
    </source>
</evidence>
<gene>
    <name evidence="14" type="primary">addB</name>
    <name evidence="16" type="ORF">EV207_10899</name>
</gene>
<keyword evidence="11 14" id="KW-0411">Iron-sulfur</keyword>
<reference evidence="16 17" key="1">
    <citation type="submission" date="2019-03" db="EMBL/GenBank/DDBJ databases">
        <title>Genomic Encyclopedia of Type Strains, Phase IV (KMG-IV): sequencing the most valuable type-strain genomes for metagenomic binning, comparative biology and taxonomic classification.</title>
        <authorList>
            <person name="Goeker M."/>
        </authorList>
    </citation>
    <scope>NUCLEOTIDE SEQUENCE [LARGE SCALE GENOMIC DNA]</scope>
    <source>
        <strain evidence="16 17">DSM 19377</strain>
    </source>
</reference>
<keyword evidence="4 14" id="KW-0547">Nucleotide-binding</keyword>
<evidence type="ECO:0000256" key="10">
    <source>
        <dbReference type="ARBA" id="ARBA00023004"/>
    </source>
</evidence>
<keyword evidence="8 14" id="KW-0269">Exonuclease</keyword>
<proteinExistence type="inferred from homology"/>
<keyword evidence="9 14" id="KW-0067">ATP-binding</keyword>
<protein>
    <recommendedName>
        <fullName evidence="14">ATP-dependent helicase/deoxyribonuclease subunit B</fullName>
        <ecNumber evidence="14">3.1.-.-</ecNumber>
    </recommendedName>
    <alternativeName>
        <fullName evidence="14">ATP-dependent helicase/nuclease subunit AddB</fullName>
    </alternativeName>
</protein>
<evidence type="ECO:0000256" key="11">
    <source>
        <dbReference type="ARBA" id="ARBA00023014"/>
    </source>
</evidence>
<comment type="caution">
    <text evidence="16">The sequence shown here is derived from an EMBL/GenBank/DDBJ whole genome shotgun (WGS) entry which is preliminary data.</text>
</comment>
<feature type="binding site" evidence="14">
    <location>
        <position position="1124"/>
    </location>
    <ligand>
        <name>[4Fe-4S] cluster</name>
        <dbReference type="ChEBI" id="CHEBI:49883"/>
    </ligand>
</feature>
<feature type="binding site" evidence="14">
    <location>
        <position position="1121"/>
    </location>
    <ligand>
        <name>[4Fe-4S] cluster</name>
        <dbReference type="ChEBI" id="CHEBI:49883"/>
    </ligand>
</feature>
<feature type="domain" description="UvrD-like helicase C-terminal" evidence="15">
    <location>
        <begin position="280"/>
        <end position="586"/>
    </location>
</feature>